<reference evidence="1" key="1">
    <citation type="journal article" date="2013" name="BMC Genomics">
        <title>Unscrambling butterfly oogenesis.</title>
        <authorList>
            <person name="Carter J.M."/>
            <person name="Baker S.C."/>
            <person name="Pink R."/>
            <person name="Carter D.R."/>
            <person name="Collins A."/>
            <person name="Tomlin J."/>
            <person name="Gibbs M."/>
            <person name="Breuker C.J."/>
        </authorList>
    </citation>
    <scope>NUCLEOTIDE SEQUENCE</scope>
    <source>
        <tissue evidence="1">Ovary</tissue>
    </source>
</reference>
<reference evidence="1" key="2">
    <citation type="submission" date="2013-05" db="EMBL/GenBank/DDBJ databases">
        <authorList>
            <person name="Carter J.-M."/>
            <person name="Baker S.C."/>
            <person name="Pink R."/>
            <person name="Carter D.R.F."/>
            <person name="Collins A."/>
            <person name="Tomlin J."/>
            <person name="Gibbs M."/>
            <person name="Breuker C.J."/>
        </authorList>
    </citation>
    <scope>NUCLEOTIDE SEQUENCE</scope>
    <source>
        <tissue evidence="1">Ovary</tissue>
    </source>
</reference>
<proteinExistence type="predicted"/>
<dbReference type="AlphaFoldDB" id="S4PHW0"/>
<protein>
    <submittedName>
        <fullName evidence="1">Uncharacterized protein</fullName>
    </submittedName>
</protein>
<accession>S4PHW0</accession>
<name>S4PHW0_9NEOP</name>
<sequence length="88" mass="10365">MMKGAYIYFRRHLFLNNNANQILNYFIRVVPIGNVLNIEHTQTPPHPHIIFGSNLPAVPIVTDPHMCITRLSDFNICVKFYRECFMRM</sequence>
<evidence type="ECO:0000313" key="1">
    <source>
        <dbReference type="EMBL" id="JAA86890.1"/>
    </source>
</evidence>
<dbReference type="EMBL" id="GAIX01005670">
    <property type="protein sequence ID" value="JAA86890.1"/>
    <property type="molecule type" value="Transcribed_RNA"/>
</dbReference>
<organism evidence="1">
    <name type="scientific">Pararge aegeria</name>
    <name type="common">speckled wood butterfly</name>
    <dbReference type="NCBI Taxonomy" id="116150"/>
    <lineage>
        <taxon>Eukaryota</taxon>
        <taxon>Metazoa</taxon>
        <taxon>Ecdysozoa</taxon>
        <taxon>Arthropoda</taxon>
        <taxon>Hexapoda</taxon>
        <taxon>Insecta</taxon>
        <taxon>Pterygota</taxon>
        <taxon>Neoptera</taxon>
        <taxon>Endopterygota</taxon>
        <taxon>Lepidoptera</taxon>
        <taxon>Glossata</taxon>
        <taxon>Ditrysia</taxon>
        <taxon>Papilionoidea</taxon>
        <taxon>Nymphalidae</taxon>
        <taxon>Satyrinae</taxon>
        <taxon>Satyrini</taxon>
        <taxon>Parargina</taxon>
        <taxon>Pararge</taxon>
    </lineage>
</organism>